<name>A0AB34JNV7_PRYPA</name>
<evidence type="ECO:0000313" key="6">
    <source>
        <dbReference type="EMBL" id="KAL1523145.1"/>
    </source>
</evidence>
<dbReference type="Pfam" id="PF02724">
    <property type="entry name" value="CDC45"/>
    <property type="match status" value="1"/>
</dbReference>
<dbReference type="GO" id="GO:0003688">
    <property type="term" value="F:DNA replication origin binding"/>
    <property type="evidence" value="ECO:0007669"/>
    <property type="project" value="TreeGrafter"/>
</dbReference>
<dbReference type="EMBL" id="JBGBPQ010000006">
    <property type="protein sequence ID" value="KAL1523145.1"/>
    <property type="molecule type" value="Genomic_DNA"/>
</dbReference>
<comment type="subcellular location">
    <subcellularLocation>
        <location evidence="1">Nucleus</location>
    </subcellularLocation>
</comment>
<evidence type="ECO:0008006" key="8">
    <source>
        <dbReference type="Google" id="ProtNLM"/>
    </source>
</evidence>
<dbReference type="GO" id="GO:0006270">
    <property type="term" value="P:DNA replication initiation"/>
    <property type="evidence" value="ECO:0007669"/>
    <property type="project" value="InterPro"/>
</dbReference>
<dbReference type="PANTHER" id="PTHR10507">
    <property type="entry name" value="CDC45-RELATED PROTEIN"/>
    <property type="match status" value="1"/>
</dbReference>
<evidence type="ECO:0000256" key="1">
    <source>
        <dbReference type="ARBA" id="ARBA00004123"/>
    </source>
</evidence>
<keyword evidence="3" id="KW-0235">DNA replication</keyword>
<proteinExistence type="inferred from homology"/>
<evidence type="ECO:0000256" key="4">
    <source>
        <dbReference type="ARBA" id="ARBA00023242"/>
    </source>
</evidence>
<evidence type="ECO:0000256" key="3">
    <source>
        <dbReference type="ARBA" id="ARBA00022705"/>
    </source>
</evidence>
<dbReference type="Proteomes" id="UP001515480">
    <property type="component" value="Unassembled WGS sequence"/>
</dbReference>
<evidence type="ECO:0000256" key="2">
    <source>
        <dbReference type="ARBA" id="ARBA00010727"/>
    </source>
</evidence>
<protein>
    <recommendedName>
        <fullName evidence="8">Cell division control protein 45 homolog</fullName>
    </recommendedName>
</protein>
<dbReference type="AlphaFoldDB" id="A0AB34JNV7"/>
<keyword evidence="4" id="KW-0539">Nucleus</keyword>
<accession>A0AB34JNV7</accession>
<reference evidence="6 7" key="1">
    <citation type="journal article" date="2024" name="Science">
        <title>Giant polyketide synthase enzymes in the biosynthesis of giant marine polyether toxins.</title>
        <authorList>
            <person name="Fallon T.R."/>
            <person name="Shende V.V."/>
            <person name="Wierzbicki I.H."/>
            <person name="Pendleton A.L."/>
            <person name="Watervoot N.F."/>
            <person name="Auber R.P."/>
            <person name="Gonzalez D.J."/>
            <person name="Wisecaver J.H."/>
            <person name="Moore B.S."/>
        </authorList>
    </citation>
    <scope>NUCLEOTIDE SEQUENCE [LARGE SCALE GENOMIC DNA]</scope>
    <source>
        <strain evidence="6 7">12B1</strain>
    </source>
</reference>
<dbReference type="GO" id="GO:0003682">
    <property type="term" value="F:chromatin binding"/>
    <property type="evidence" value="ECO:0007669"/>
    <property type="project" value="TreeGrafter"/>
</dbReference>
<sequence length="601" mass="67599">MGLKDKAELPEVWRAIREAAASNIDAQTCMVLKLLEDEPIPYKTTSVKDYRDLSRIYIEHIVNASELRSIVMINCGGIVDLLALLQEALDDEGGASRRAEDLPHPDCRWYIIDSHRPYSLENLTDEDDKVFIIHDGEDNRDMDELISQVDILADASGGEESDEEEEPPTQRRRLSIDEYNQLSPDSRADQRAALRRLCRRYYSASWHGTAASLLIYSLVQSLNKTCNSLLWLAIVGLTDQLVHERIEFERYTMEAQMLQTEVAGFNQDGVDERAQVTNDENQVTISVRQHLSAPMKLDCVQELRVQLMRHWSLYEALYHSSYIASRLGLYQTKGRTKLDEWLARMGIPLEECKQDFGYMRKEYKDPLYDKMLQYGAEFGLIHLTYPSFRRISNYTSQIAAADLVVAVTAMLEIPSDADESHRDVANFANAKATLCSGGVNDVLLREGLEKAKELVKATVALGQNVLTQRLYQYLGDFYYVALKPGGDTVRFLHPHALTKLALFVADALREGNARLRGEIKPLLIAAPNAEQGTHLVVAVMGSARYWKGRGRNGFGTAFHAAASDQHAHVAHDGFESSVCTVSSADLQNFINGVVIRYNGNC</sequence>
<keyword evidence="7" id="KW-1185">Reference proteome</keyword>
<dbReference type="GO" id="GO:0000727">
    <property type="term" value="P:double-strand break repair via break-induced replication"/>
    <property type="evidence" value="ECO:0007669"/>
    <property type="project" value="TreeGrafter"/>
</dbReference>
<organism evidence="6 7">
    <name type="scientific">Prymnesium parvum</name>
    <name type="common">Toxic golden alga</name>
    <dbReference type="NCBI Taxonomy" id="97485"/>
    <lineage>
        <taxon>Eukaryota</taxon>
        <taxon>Haptista</taxon>
        <taxon>Haptophyta</taxon>
        <taxon>Prymnesiophyceae</taxon>
        <taxon>Prymnesiales</taxon>
        <taxon>Prymnesiaceae</taxon>
        <taxon>Prymnesium</taxon>
    </lineage>
</organism>
<dbReference type="GO" id="GO:0031261">
    <property type="term" value="C:DNA replication preinitiation complex"/>
    <property type="evidence" value="ECO:0007669"/>
    <property type="project" value="TreeGrafter"/>
</dbReference>
<comment type="similarity">
    <text evidence="2">Belongs to the CDC45 family.</text>
</comment>
<comment type="caution">
    <text evidence="6">The sequence shown here is derived from an EMBL/GenBank/DDBJ whole genome shotgun (WGS) entry which is preliminary data.</text>
</comment>
<dbReference type="InterPro" id="IPR003874">
    <property type="entry name" value="CDC45"/>
</dbReference>
<keyword evidence="5" id="KW-0131">Cell cycle</keyword>
<evidence type="ECO:0000256" key="5">
    <source>
        <dbReference type="ARBA" id="ARBA00023306"/>
    </source>
</evidence>
<gene>
    <name evidence="6" type="ORF">AB1Y20_018100</name>
</gene>
<dbReference type="GO" id="GO:0003697">
    <property type="term" value="F:single-stranded DNA binding"/>
    <property type="evidence" value="ECO:0007669"/>
    <property type="project" value="TreeGrafter"/>
</dbReference>
<dbReference type="PANTHER" id="PTHR10507:SF0">
    <property type="entry name" value="CELL DIVISION CONTROL PROTEIN 45 HOMOLOG"/>
    <property type="match status" value="1"/>
</dbReference>
<evidence type="ECO:0000313" key="7">
    <source>
        <dbReference type="Proteomes" id="UP001515480"/>
    </source>
</evidence>
<dbReference type="GO" id="GO:1902977">
    <property type="term" value="P:mitotic DNA replication preinitiation complex assembly"/>
    <property type="evidence" value="ECO:0007669"/>
    <property type="project" value="TreeGrafter"/>
</dbReference>